<comment type="caution">
    <text evidence="7">The sequence shown here is derived from an EMBL/GenBank/DDBJ whole genome shotgun (WGS) entry which is preliminary data.</text>
</comment>
<dbReference type="AlphaFoldDB" id="K1SP67"/>
<evidence type="ECO:0000256" key="1">
    <source>
        <dbReference type="ARBA" id="ARBA00000370"/>
    </source>
</evidence>
<reference evidence="7" key="1">
    <citation type="journal article" date="2013" name="Environ. Microbiol.">
        <title>Microbiota from the distal guts of lean and obese adolescents exhibit partial functional redundancy besides clear differences in community structure.</title>
        <authorList>
            <person name="Ferrer M."/>
            <person name="Ruiz A."/>
            <person name="Lanza F."/>
            <person name="Haange S.B."/>
            <person name="Oberbach A."/>
            <person name="Till H."/>
            <person name="Bargiela R."/>
            <person name="Campoy C."/>
            <person name="Segura M.T."/>
            <person name="Richter M."/>
            <person name="von Bergen M."/>
            <person name="Seifert J."/>
            <person name="Suarez A."/>
        </authorList>
    </citation>
    <scope>NUCLEOTIDE SEQUENCE</scope>
</reference>
<gene>
    <name evidence="7" type="ORF">OBE_11457</name>
</gene>
<dbReference type="InterPro" id="IPR004456">
    <property type="entry name" value="Pglycerate_mutase_ApgM"/>
</dbReference>
<dbReference type="Gene3D" id="3.40.720.10">
    <property type="entry name" value="Alkaline Phosphatase, subunit A"/>
    <property type="match status" value="1"/>
</dbReference>
<dbReference type="GO" id="GO:0004619">
    <property type="term" value="F:phosphoglycerate mutase activity"/>
    <property type="evidence" value="ECO:0007669"/>
    <property type="project" value="UniProtKB-EC"/>
</dbReference>
<dbReference type="GO" id="GO:0046872">
    <property type="term" value="F:metal ion binding"/>
    <property type="evidence" value="ECO:0007669"/>
    <property type="project" value="InterPro"/>
</dbReference>
<evidence type="ECO:0000256" key="4">
    <source>
        <dbReference type="ARBA" id="ARBA00005524"/>
    </source>
</evidence>
<dbReference type="PANTHER" id="PTHR31209:SF4">
    <property type="entry name" value="2,3-BISPHOSPHOGLYCERATE-INDEPENDENT PHOSPHOGLYCERATE MUTASE"/>
    <property type="match status" value="1"/>
</dbReference>
<keyword evidence="5" id="KW-0324">Glycolysis</keyword>
<evidence type="ECO:0000313" key="7">
    <source>
        <dbReference type="EMBL" id="EKC55660.1"/>
    </source>
</evidence>
<evidence type="ECO:0000256" key="3">
    <source>
        <dbReference type="ARBA" id="ARBA00004921"/>
    </source>
</evidence>
<feature type="non-terminal residue" evidence="7">
    <location>
        <position position="1"/>
    </location>
</feature>
<dbReference type="InterPro" id="IPR006124">
    <property type="entry name" value="Metalloenzyme"/>
</dbReference>
<comment type="similarity">
    <text evidence="4">Belongs to the BPG-independent phosphoglycerate mutase family. A-PGAM subfamily.</text>
</comment>
<evidence type="ECO:0000256" key="2">
    <source>
        <dbReference type="ARBA" id="ARBA00002315"/>
    </source>
</evidence>
<dbReference type="PANTHER" id="PTHR31209">
    <property type="entry name" value="COFACTOR-INDEPENDENT PHOSPHOGLYCERATE MUTASE"/>
    <property type="match status" value="1"/>
</dbReference>
<proteinExistence type="inferred from homology"/>
<organism evidence="7">
    <name type="scientific">human gut metagenome</name>
    <dbReference type="NCBI Taxonomy" id="408170"/>
    <lineage>
        <taxon>unclassified sequences</taxon>
        <taxon>metagenomes</taxon>
        <taxon>organismal metagenomes</taxon>
    </lineage>
</organism>
<dbReference type="Pfam" id="PF01676">
    <property type="entry name" value="Metalloenzyme"/>
    <property type="match status" value="1"/>
</dbReference>
<comment type="pathway">
    <text evidence="3">Carbohydrate degradation.</text>
</comment>
<comment type="catalytic activity">
    <reaction evidence="1">
        <text>(2R)-2-phosphoglycerate = (2R)-3-phosphoglycerate</text>
        <dbReference type="Rhea" id="RHEA:15901"/>
        <dbReference type="ChEBI" id="CHEBI:58272"/>
        <dbReference type="ChEBI" id="CHEBI:58289"/>
        <dbReference type="EC" id="5.4.2.12"/>
    </reaction>
</comment>
<name>K1SP67_9ZZZZ</name>
<comment type="function">
    <text evidence="2">Catalyzes the interconversion of 2-phosphoglycerate and 3-phosphoglycerate.</text>
</comment>
<protein>
    <submittedName>
        <fullName evidence="7">Phosphoglycerate mutase</fullName>
    </submittedName>
</protein>
<dbReference type="SUPFAM" id="SSF53649">
    <property type="entry name" value="Alkaline phosphatase-like"/>
    <property type="match status" value="1"/>
</dbReference>
<accession>K1SP67</accession>
<dbReference type="GO" id="GO:0006096">
    <property type="term" value="P:glycolytic process"/>
    <property type="evidence" value="ECO:0007669"/>
    <property type="project" value="UniProtKB-KW"/>
</dbReference>
<evidence type="ECO:0000259" key="6">
    <source>
        <dbReference type="Pfam" id="PF01676"/>
    </source>
</evidence>
<dbReference type="EMBL" id="AJWZ01007888">
    <property type="protein sequence ID" value="EKC55660.1"/>
    <property type="molecule type" value="Genomic_DNA"/>
</dbReference>
<dbReference type="InterPro" id="IPR017850">
    <property type="entry name" value="Alkaline_phosphatase_core_sf"/>
</dbReference>
<sequence length="92" mass="10295">VDNKVKAISLIDEKILGKLLDEFKDEDIKILICPDHPTPLELRTHTNAPVPFMIYDSRKKLDGVDCFCEESAAKTGDYIAEGHTLMSSFLAD</sequence>
<evidence type="ECO:0000256" key="5">
    <source>
        <dbReference type="ARBA" id="ARBA00023152"/>
    </source>
</evidence>
<feature type="domain" description="Metalloenzyme" evidence="6">
    <location>
        <begin position="2"/>
        <end position="69"/>
    </location>
</feature>